<evidence type="ECO:0000256" key="6">
    <source>
        <dbReference type="ARBA" id="ARBA00022676"/>
    </source>
</evidence>
<feature type="domain" description="Glycosyl transferase family 1" evidence="16">
    <location>
        <begin position="327"/>
        <end position="491"/>
    </location>
</feature>
<feature type="transmembrane region" description="Helical" evidence="15">
    <location>
        <begin position="42"/>
        <end position="66"/>
    </location>
</feature>
<name>A0A818RPR4_9BILA</name>
<evidence type="ECO:0000259" key="16">
    <source>
        <dbReference type="Pfam" id="PF00534"/>
    </source>
</evidence>
<evidence type="ECO:0000256" key="3">
    <source>
        <dbReference type="ARBA" id="ARBA00009481"/>
    </source>
</evidence>
<protein>
    <recommendedName>
        <fullName evidence="5">GDP-Man:Man(3)GlcNAc(2)-PP-Dol alpha-1,2-mannosyltransferase</fullName>
        <ecNumber evidence="4">2.4.1.131</ecNumber>
    </recommendedName>
    <alternativeName>
        <fullName evidence="12">Asparagine-linked glycosylation protein 11 homolog</fullName>
    </alternativeName>
</protein>
<dbReference type="GO" id="GO:0006487">
    <property type="term" value="P:protein N-linked glycosylation"/>
    <property type="evidence" value="ECO:0007669"/>
    <property type="project" value="TreeGrafter"/>
</dbReference>
<organism evidence="18 19">
    <name type="scientific">Rotaria sordida</name>
    <dbReference type="NCBI Taxonomy" id="392033"/>
    <lineage>
        <taxon>Eukaryota</taxon>
        <taxon>Metazoa</taxon>
        <taxon>Spiralia</taxon>
        <taxon>Gnathifera</taxon>
        <taxon>Rotifera</taxon>
        <taxon>Eurotatoria</taxon>
        <taxon>Bdelloidea</taxon>
        <taxon>Philodinida</taxon>
        <taxon>Philodinidae</taxon>
        <taxon>Rotaria</taxon>
    </lineage>
</organism>
<dbReference type="GO" id="GO:0004377">
    <property type="term" value="F:GDP-Man:Man(3)GlcNAc(2)-PP-Dol alpha-1,2-mannosyltransferase activity"/>
    <property type="evidence" value="ECO:0007669"/>
    <property type="project" value="UniProtKB-EC"/>
</dbReference>
<evidence type="ECO:0000256" key="10">
    <source>
        <dbReference type="ARBA" id="ARBA00022989"/>
    </source>
</evidence>
<accession>A0A818RPR4</accession>
<dbReference type="EC" id="2.4.1.131" evidence="4"/>
<reference evidence="18" key="1">
    <citation type="submission" date="2021-02" db="EMBL/GenBank/DDBJ databases">
        <authorList>
            <person name="Nowell W R."/>
        </authorList>
    </citation>
    <scope>NUCLEOTIDE SEQUENCE</scope>
</reference>
<evidence type="ECO:0000256" key="7">
    <source>
        <dbReference type="ARBA" id="ARBA00022679"/>
    </source>
</evidence>
<evidence type="ECO:0000256" key="14">
    <source>
        <dbReference type="ARBA" id="ARBA00045128"/>
    </source>
</evidence>
<comment type="function">
    <text evidence="14">GDP-Man:Man(3)GlcNAc(2)-PP-Dol alpha-1,2-mannosyltransferase that operates in the biosynthetic pathway of dolichol-linked oligosaccharides, the glycan precursors employed in protein asparagine (N)-glycosylation. The assembly of dolichol-linked oligosaccharides begins on the cytosolic side of the endoplasmic reticulum membrane and finishes in its lumen. The sequential addition of sugars to dolichol pyrophosphate produces dolichol-linked oligosaccharides containing fourteen sugars, including two GlcNAcs, nine mannoses and three glucoses. Once assembled, the oligosaccharide is transferred from the lipid to nascent proteins by oligosaccharyltransferases. Catalyzes, on the cytoplasmic face of the endoplasmic reticulum, the addition of the fourth and fifth mannose residues to the dolichol-linked oligosaccharide chain, to produce Man(5)GlcNAc(2)-PP-dolichol core oligosaccharide. Man(5)GlcNAc(2)-PP-dolichol is a substrate for ALG3, the following enzyme in the biosynthetic pathway.</text>
</comment>
<dbReference type="Gene3D" id="3.40.50.2000">
    <property type="entry name" value="Glycogen Phosphorylase B"/>
    <property type="match status" value="1"/>
</dbReference>
<gene>
    <name evidence="18" type="ORF">OTI717_LOCUS9570</name>
</gene>
<dbReference type="GO" id="GO:0005789">
    <property type="term" value="C:endoplasmic reticulum membrane"/>
    <property type="evidence" value="ECO:0007669"/>
    <property type="project" value="UniProtKB-SubCell"/>
</dbReference>
<keyword evidence="10 15" id="KW-1133">Transmembrane helix</keyword>
<dbReference type="InterPro" id="IPR031814">
    <property type="entry name" value="ALG11_N"/>
</dbReference>
<dbReference type="PANTHER" id="PTHR45919">
    <property type="entry name" value="GDP-MAN:MAN(3)GLCNAC(2)-PP-DOL ALPHA-1,2-MANNOSYLTRANSFERASE"/>
    <property type="match status" value="1"/>
</dbReference>
<evidence type="ECO:0000313" key="18">
    <source>
        <dbReference type="EMBL" id="CAF3654715.1"/>
    </source>
</evidence>
<dbReference type="SUPFAM" id="SSF53756">
    <property type="entry name" value="UDP-Glycosyltransferase/glycogen phosphorylase"/>
    <property type="match status" value="1"/>
</dbReference>
<dbReference type="Pfam" id="PF00534">
    <property type="entry name" value="Glycos_transf_1"/>
    <property type="match status" value="1"/>
</dbReference>
<comment type="caution">
    <text evidence="18">The sequence shown here is derived from an EMBL/GenBank/DDBJ whole genome shotgun (WGS) entry which is preliminary data.</text>
</comment>
<feature type="transmembrane region" description="Helical" evidence="15">
    <location>
        <begin position="173"/>
        <end position="195"/>
    </location>
</feature>
<feature type="transmembrane region" description="Helical" evidence="15">
    <location>
        <begin position="12"/>
        <end position="36"/>
    </location>
</feature>
<comment type="catalytic activity">
    <reaction evidence="13">
        <text>an alpha-D-Man-(1-&gt;3)-[alpha-D-Man-(1-&gt;6)]-beta-D-Man-(1-&gt;4)-beta-D-GlcNAc-(1-&gt;4)-alpha-D-GlcNAc-diphospho-di-trans,poly-cis-dolichol + 2 GDP-alpha-D-mannose = an alpha-D-Man-(1-&gt;2)-alpha-D-Man-(1-&gt;2)-alpha-D-Man-(1-&gt;3)-[alpha-D-Man-(1-&gt;6)]-beta-D-Man-(1-&gt;4)-beta-D-GlcNAc-(1-&gt;4)-alpha-D-GlcNAc-diphospho-di-trans,poly-cis-dolichol + 2 GDP + 2 H(+)</text>
        <dbReference type="Rhea" id="RHEA:29523"/>
        <dbReference type="Rhea" id="RHEA-COMP:19515"/>
        <dbReference type="Rhea" id="RHEA-COMP:19516"/>
        <dbReference type="ChEBI" id="CHEBI:15378"/>
        <dbReference type="ChEBI" id="CHEBI:57527"/>
        <dbReference type="ChEBI" id="CHEBI:58189"/>
        <dbReference type="ChEBI" id="CHEBI:132511"/>
        <dbReference type="ChEBI" id="CHEBI:132515"/>
        <dbReference type="EC" id="2.4.1.131"/>
    </reaction>
    <physiologicalReaction direction="left-to-right" evidence="13">
        <dbReference type="Rhea" id="RHEA:29524"/>
    </physiologicalReaction>
</comment>
<keyword evidence="8 15" id="KW-0812">Transmembrane</keyword>
<evidence type="ECO:0000256" key="8">
    <source>
        <dbReference type="ARBA" id="ARBA00022692"/>
    </source>
</evidence>
<evidence type="ECO:0000256" key="5">
    <source>
        <dbReference type="ARBA" id="ARBA00022018"/>
    </source>
</evidence>
<dbReference type="AlphaFoldDB" id="A0A818RPR4"/>
<keyword evidence="7" id="KW-0808">Transferase</keyword>
<dbReference type="Proteomes" id="UP000663823">
    <property type="component" value="Unassembled WGS sequence"/>
</dbReference>
<comment type="pathway">
    <text evidence="2">Protein modification; protein glycosylation.</text>
</comment>
<comment type="similarity">
    <text evidence="3">Belongs to the glycosyltransferase group 1 family. Glycosyltransferase 4 subfamily.</text>
</comment>
<keyword evidence="6" id="KW-0328">Glycosyltransferase</keyword>
<evidence type="ECO:0000256" key="13">
    <source>
        <dbReference type="ARBA" id="ARBA00045065"/>
    </source>
</evidence>
<dbReference type="EMBL" id="CAJOAX010000820">
    <property type="protein sequence ID" value="CAF3654715.1"/>
    <property type="molecule type" value="Genomic_DNA"/>
</dbReference>
<dbReference type="PANTHER" id="PTHR45919:SF1">
    <property type="entry name" value="GDP-MAN:MAN(3)GLCNAC(2)-PP-DOL ALPHA-1,2-MANNOSYLTRANSFERASE"/>
    <property type="match status" value="1"/>
</dbReference>
<evidence type="ECO:0000256" key="15">
    <source>
        <dbReference type="SAM" id="Phobius"/>
    </source>
</evidence>
<proteinExistence type="inferred from homology"/>
<evidence type="ECO:0000256" key="1">
    <source>
        <dbReference type="ARBA" id="ARBA00004389"/>
    </source>
</evidence>
<evidence type="ECO:0000256" key="4">
    <source>
        <dbReference type="ARBA" id="ARBA00012645"/>
    </source>
</evidence>
<comment type="subcellular location">
    <subcellularLocation>
        <location evidence="1">Endoplasmic reticulum membrane</location>
        <topology evidence="1">Single-pass membrane protein</topology>
    </subcellularLocation>
</comment>
<sequence length="516" mass="61418">MWYRLFKRLFQLTLFFIWSLILIYLIFLSIFTFIIFNICLTIFLFWFIITLIGWSFTIIPILKFVFVPWYHQQCRLWTQKNQQNHYNVAFFHPYCKNVGSSERVLWIAIKSILKKYKNDIQIIIYTGDIDTTPEEIFQCVKQHFDIDMEIYKSSITFIYLRSRFLIEAKSNTILTLLRQNIGSIILSFEALIYFIPDIYIDSMGYTLTYPCFYYLASIPIISYVHYPTINSNIFEQINEEYKIYNNHQSIIKNSLLIKIKLISYQIYTYVYSWCGRCSKIVYCNSISTKKHIESIWRLCCIGPVYPPCDIKQFLEMPLINDDEQMIKTIVSIGQFRHEKNHELQIRAFHQLLQKKSNYHQKLKLILIGSIRHNEDRKYLEQLQLLVNNLNINNEVIFKIDIDFQELKIQLNQAIIGLHTMQNEHFGLGIVEMMAAGAIVVAHKSGGPQMDIIDEGKTGFFASDIDSYVTMMEKILEMKYNERRQIQEQARNSVDRFSILNFERLFIEPFEKILFIK</sequence>
<evidence type="ECO:0000256" key="9">
    <source>
        <dbReference type="ARBA" id="ARBA00022824"/>
    </source>
</evidence>
<dbReference type="InterPro" id="IPR038013">
    <property type="entry name" value="ALG11"/>
</dbReference>
<evidence type="ECO:0000259" key="17">
    <source>
        <dbReference type="Pfam" id="PF15924"/>
    </source>
</evidence>
<dbReference type="InterPro" id="IPR001296">
    <property type="entry name" value="Glyco_trans_1"/>
</dbReference>
<evidence type="ECO:0000256" key="12">
    <source>
        <dbReference type="ARBA" id="ARBA00032517"/>
    </source>
</evidence>
<feature type="domain" description="ALG11 mannosyltransferase N-terminal" evidence="17">
    <location>
        <begin position="87"/>
        <end position="296"/>
    </location>
</feature>
<dbReference type="Pfam" id="PF15924">
    <property type="entry name" value="ALG11_N"/>
    <property type="match status" value="1"/>
</dbReference>
<evidence type="ECO:0000313" key="19">
    <source>
        <dbReference type="Proteomes" id="UP000663823"/>
    </source>
</evidence>
<keyword evidence="11 15" id="KW-0472">Membrane</keyword>
<evidence type="ECO:0000256" key="2">
    <source>
        <dbReference type="ARBA" id="ARBA00004922"/>
    </source>
</evidence>
<feature type="transmembrane region" description="Helical" evidence="15">
    <location>
        <begin position="207"/>
        <end position="226"/>
    </location>
</feature>
<keyword evidence="9" id="KW-0256">Endoplasmic reticulum</keyword>
<evidence type="ECO:0000256" key="11">
    <source>
        <dbReference type="ARBA" id="ARBA00023136"/>
    </source>
</evidence>